<organism evidence="2 3">
    <name type="scientific">Streptomyces pseudovenezuelae</name>
    <dbReference type="NCBI Taxonomy" id="67350"/>
    <lineage>
        <taxon>Bacteria</taxon>
        <taxon>Bacillati</taxon>
        <taxon>Actinomycetota</taxon>
        <taxon>Actinomycetes</taxon>
        <taxon>Kitasatosporales</taxon>
        <taxon>Streptomycetaceae</taxon>
        <taxon>Streptomyces</taxon>
        <taxon>Streptomyces aurantiacus group</taxon>
    </lineage>
</organism>
<reference evidence="2 3" key="1">
    <citation type="submission" date="2023-04" db="EMBL/GenBank/DDBJ databases">
        <title>Forest soil microbial communities from Buena Vista Peninsula, Colon Province, Panama.</title>
        <authorList>
            <person name="Bouskill N."/>
        </authorList>
    </citation>
    <scope>NUCLEOTIDE SEQUENCE [LARGE SCALE GENOMIC DNA]</scope>
    <source>
        <strain evidence="2 3">GGS1</strain>
    </source>
</reference>
<dbReference type="SUPFAM" id="SSF51905">
    <property type="entry name" value="FAD/NAD(P)-binding domain"/>
    <property type="match status" value="2"/>
</dbReference>
<evidence type="ECO:0000313" key="3">
    <source>
        <dbReference type="Proteomes" id="UP001160499"/>
    </source>
</evidence>
<dbReference type="PRINTS" id="PR00469">
    <property type="entry name" value="PNDRDTASEII"/>
</dbReference>
<sequence>MITLALMADSTASAPAAAHQHTNRPVYVIGGGPGGLAVAYALRARGMRAVVLEKSDRVGASWRRHYDRLHLHTTRRLSSLPGLTMPRRFGRWVSRDDVVRYLEKYAEHHELEIVTGVEVSRVERSADGDGWLLHATGGRELTGAAVVVATGYNHTPNVPDWPGLDTYKGEFLHAGDYRNAEPYAGRDVLVVGVGNTGAEIAVDLVEGGASRVRLAVRTTPHIVRRSTAGWAAQYTSVLVRRLPVGLVDRMARPMAKLSVPDLSAQGLPRPDTGLYTRVKAGSVPILDVGLINAVRKGKVEVVAAVAGFEDGKVVLADGSLLSPDAVVAATGYARGLEGLVGDLDVLDERGKPVVHGARTPDQAPGLYFTGFTNPISGMLREMAIDAEKIAKAVVKDRQRKRR</sequence>
<dbReference type="EMBL" id="JARXVH010000009">
    <property type="protein sequence ID" value="MDH6218293.1"/>
    <property type="molecule type" value="Genomic_DNA"/>
</dbReference>
<name>A0ABT6LPX4_9ACTN</name>
<dbReference type="PANTHER" id="PTHR43539">
    <property type="entry name" value="FLAVIN-BINDING MONOOXYGENASE-LIKE PROTEIN (AFU_ORTHOLOGUE AFUA_4G09220)"/>
    <property type="match status" value="1"/>
</dbReference>
<protein>
    <submittedName>
        <fullName evidence="2">Flavoprotein involved in K+ transport</fullName>
    </submittedName>
</protein>
<dbReference type="Proteomes" id="UP001160499">
    <property type="component" value="Unassembled WGS sequence"/>
</dbReference>
<evidence type="ECO:0000313" key="2">
    <source>
        <dbReference type="EMBL" id="MDH6218293.1"/>
    </source>
</evidence>
<comment type="caution">
    <text evidence="2">The sequence shown here is derived from an EMBL/GenBank/DDBJ whole genome shotgun (WGS) entry which is preliminary data.</text>
</comment>
<proteinExistence type="predicted"/>
<keyword evidence="1" id="KW-0560">Oxidoreductase</keyword>
<dbReference type="PANTHER" id="PTHR43539:SF78">
    <property type="entry name" value="FLAVIN-CONTAINING MONOOXYGENASE"/>
    <property type="match status" value="1"/>
</dbReference>
<dbReference type="PRINTS" id="PR00368">
    <property type="entry name" value="FADPNR"/>
</dbReference>
<dbReference type="InterPro" id="IPR050982">
    <property type="entry name" value="Auxin_biosynth/cation_transpt"/>
</dbReference>
<keyword evidence="3" id="KW-1185">Reference proteome</keyword>
<accession>A0ABT6LPX4</accession>
<evidence type="ECO:0000256" key="1">
    <source>
        <dbReference type="ARBA" id="ARBA00023002"/>
    </source>
</evidence>
<dbReference type="InterPro" id="IPR036188">
    <property type="entry name" value="FAD/NAD-bd_sf"/>
</dbReference>
<dbReference type="Gene3D" id="3.50.50.60">
    <property type="entry name" value="FAD/NAD(P)-binding domain"/>
    <property type="match status" value="1"/>
</dbReference>
<dbReference type="Pfam" id="PF13738">
    <property type="entry name" value="Pyr_redox_3"/>
    <property type="match status" value="1"/>
</dbReference>
<gene>
    <name evidence="2" type="ORF">M2283_005625</name>
</gene>